<dbReference type="PROSITE" id="PS50850">
    <property type="entry name" value="MFS"/>
    <property type="match status" value="1"/>
</dbReference>
<evidence type="ECO:0000259" key="9">
    <source>
        <dbReference type="PROSITE" id="PS50850"/>
    </source>
</evidence>
<proteinExistence type="inferred from homology"/>
<feature type="transmembrane region" description="Helical" evidence="8">
    <location>
        <begin position="318"/>
        <end position="341"/>
    </location>
</feature>
<gene>
    <name evidence="10" type="ORF">IQ16_05453</name>
</gene>
<organism evidence="10 11">
    <name type="scientific">Bradyrhizobium huanghuaihaiense</name>
    <dbReference type="NCBI Taxonomy" id="990078"/>
    <lineage>
        <taxon>Bacteria</taxon>
        <taxon>Pseudomonadati</taxon>
        <taxon>Pseudomonadota</taxon>
        <taxon>Alphaproteobacteria</taxon>
        <taxon>Hyphomicrobiales</taxon>
        <taxon>Nitrobacteraceae</taxon>
        <taxon>Bradyrhizobium</taxon>
    </lineage>
</organism>
<feature type="transmembrane region" description="Helical" evidence="8">
    <location>
        <begin position="258"/>
        <end position="276"/>
    </location>
</feature>
<dbReference type="InterPro" id="IPR036259">
    <property type="entry name" value="MFS_trans_sf"/>
</dbReference>
<keyword evidence="11" id="KW-1185">Reference proteome</keyword>
<evidence type="ECO:0000256" key="7">
    <source>
        <dbReference type="ARBA" id="ARBA00023136"/>
    </source>
</evidence>
<feature type="domain" description="Major facilitator superfamily (MFS) profile" evidence="9">
    <location>
        <begin position="22"/>
        <end position="406"/>
    </location>
</feature>
<evidence type="ECO:0000256" key="3">
    <source>
        <dbReference type="ARBA" id="ARBA00022448"/>
    </source>
</evidence>
<keyword evidence="8" id="KW-0997">Cell inner membrane</keyword>
<dbReference type="AlphaFoldDB" id="A0A562RA09"/>
<evidence type="ECO:0000256" key="1">
    <source>
        <dbReference type="ARBA" id="ARBA00004651"/>
    </source>
</evidence>
<name>A0A562RA09_9BRAD</name>
<protein>
    <recommendedName>
        <fullName evidence="8">Bcr/CflA family efflux transporter</fullName>
    </recommendedName>
</protein>
<dbReference type="PROSITE" id="PS00216">
    <property type="entry name" value="SUGAR_TRANSPORT_1"/>
    <property type="match status" value="1"/>
</dbReference>
<dbReference type="Proteomes" id="UP000316291">
    <property type="component" value="Unassembled WGS sequence"/>
</dbReference>
<dbReference type="InterPro" id="IPR005829">
    <property type="entry name" value="Sugar_transporter_CS"/>
</dbReference>
<feature type="transmembrane region" description="Helical" evidence="8">
    <location>
        <begin position="176"/>
        <end position="196"/>
    </location>
</feature>
<accession>A0A562RA09</accession>
<dbReference type="GO" id="GO:0042910">
    <property type="term" value="F:xenobiotic transmembrane transporter activity"/>
    <property type="evidence" value="ECO:0007669"/>
    <property type="project" value="InterPro"/>
</dbReference>
<keyword evidence="5 8" id="KW-0812">Transmembrane</keyword>
<dbReference type="NCBIfam" id="TIGR00710">
    <property type="entry name" value="efflux_Bcr_CflA"/>
    <property type="match status" value="1"/>
</dbReference>
<dbReference type="RefSeq" id="WP_145831855.1">
    <property type="nucleotide sequence ID" value="NZ_VLLA01000015.1"/>
</dbReference>
<dbReference type="PANTHER" id="PTHR23502:SF132">
    <property type="entry name" value="POLYAMINE TRANSPORTER 2-RELATED"/>
    <property type="match status" value="1"/>
</dbReference>
<evidence type="ECO:0000256" key="8">
    <source>
        <dbReference type="RuleBase" id="RU365088"/>
    </source>
</evidence>
<evidence type="ECO:0000313" key="11">
    <source>
        <dbReference type="Proteomes" id="UP000316291"/>
    </source>
</evidence>
<dbReference type="Gene3D" id="1.20.1720.10">
    <property type="entry name" value="Multidrug resistance protein D"/>
    <property type="match status" value="1"/>
</dbReference>
<keyword evidence="6 8" id="KW-1133">Transmembrane helix</keyword>
<feature type="transmembrane region" description="Helical" evidence="8">
    <location>
        <begin position="88"/>
        <end position="107"/>
    </location>
</feature>
<feature type="transmembrane region" description="Helical" evidence="8">
    <location>
        <begin position="288"/>
        <end position="306"/>
    </location>
</feature>
<dbReference type="GO" id="GO:0005886">
    <property type="term" value="C:plasma membrane"/>
    <property type="evidence" value="ECO:0007669"/>
    <property type="project" value="UniProtKB-SubCell"/>
</dbReference>
<comment type="subcellular location">
    <subcellularLocation>
        <location evidence="8">Cell inner membrane</location>
        <topology evidence="8">Multi-pass membrane protein</topology>
    </subcellularLocation>
    <subcellularLocation>
        <location evidence="1">Cell membrane</location>
        <topology evidence="1">Multi-pass membrane protein</topology>
    </subcellularLocation>
</comment>
<evidence type="ECO:0000256" key="5">
    <source>
        <dbReference type="ARBA" id="ARBA00022692"/>
    </source>
</evidence>
<keyword evidence="4" id="KW-1003">Cell membrane</keyword>
<feature type="transmembrane region" description="Helical" evidence="8">
    <location>
        <begin position="222"/>
        <end position="246"/>
    </location>
</feature>
<dbReference type="Pfam" id="PF07690">
    <property type="entry name" value="MFS_1"/>
    <property type="match status" value="1"/>
</dbReference>
<keyword evidence="7 8" id="KW-0472">Membrane</keyword>
<dbReference type="GO" id="GO:1990961">
    <property type="term" value="P:xenobiotic detoxification by transmembrane export across the plasma membrane"/>
    <property type="evidence" value="ECO:0007669"/>
    <property type="project" value="InterPro"/>
</dbReference>
<dbReference type="EMBL" id="VLLA01000015">
    <property type="protein sequence ID" value="TWI65713.1"/>
    <property type="molecule type" value="Genomic_DNA"/>
</dbReference>
<comment type="caution">
    <text evidence="10">The sequence shown here is derived from an EMBL/GenBank/DDBJ whole genome shotgun (WGS) entry which is preliminary data.</text>
</comment>
<comment type="similarity">
    <text evidence="2 8">Belongs to the major facilitator superfamily. Bcr/CmlA family.</text>
</comment>
<dbReference type="OrthoDB" id="9800416at2"/>
<feature type="transmembrane region" description="Helical" evidence="8">
    <location>
        <begin position="146"/>
        <end position="164"/>
    </location>
</feature>
<dbReference type="InterPro" id="IPR004812">
    <property type="entry name" value="Efflux_drug-R_Bcr/CmlA"/>
</dbReference>
<reference evidence="10 11" key="1">
    <citation type="journal article" date="2015" name="Stand. Genomic Sci.">
        <title>Genomic Encyclopedia of Bacterial and Archaeal Type Strains, Phase III: the genomes of soil and plant-associated and newly described type strains.</title>
        <authorList>
            <person name="Whitman W.B."/>
            <person name="Woyke T."/>
            <person name="Klenk H.P."/>
            <person name="Zhou Y."/>
            <person name="Lilburn T.G."/>
            <person name="Beck B.J."/>
            <person name="De Vos P."/>
            <person name="Vandamme P."/>
            <person name="Eisen J.A."/>
            <person name="Garrity G."/>
            <person name="Hugenholtz P."/>
            <person name="Kyrpides N.C."/>
        </authorList>
    </citation>
    <scope>NUCLEOTIDE SEQUENCE [LARGE SCALE GENOMIC DNA]</scope>
    <source>
        <strain evidence="10 11">CGMCC 1.10948</strain>
    </source>
</reference>
<evidence type="ECO:0000256" key="6">
    <source>
        <dbReference type="ARBA" id="ARBA00022989"/>
    </source>
</evidence>
<keyword evidence="3 8" id="KW-0813">Transport</keyword>
<feature type="transmembrane region" description="Helical" evidence="8">
    <location>
        <begin position="380"/>
        <end position="402"/>
    </location>
</feature>
<dbReference type="InterPro" id="IPR011701">
    <property type="entry name" value="MFS"/>
</dbReference>
<dbReference type="CDD" id="cd17320">
    <property type="entry name" value="MFS_MdfA_MDR_like"/>
    <property type="match status" value="1"/>
</dbReference>
<sequence>MHGMISRPPDAATKDIASSRVMLLLLVCMTGVAPISLYMLVPALPVLATNFGSDISIAQMTVSLYMVGIACSQLIMGPLSDKFGRRPVLLAGLALMVAASIGCVFAGSLPQLIAARFFQALGGATGMVVSRAIIRDLYERERVGAMISLVIAVMMIAQMLSPLTGGLIETAFGWRAIFYAITAGSLAVAIGIALALPETRRDRAAGGGFRGDVGSLIRNRAFVGYVLCQVLASQIIFTFAGGGPYVVVTQMGRTTVEYGAWFATSSLAFLVGNLLCVRFAPRHSLEKLIWFGLALQLGGSILNLLWSLTGLNAAPHWLFGTQMIVMAGNAIVMANSAAGAISVRPEAAGTASGAMGFLQQGLGALMSQFGAYLGGHSTTALPLTAAILAISLLCACTMIFVVPRREVVVSEALIEQAEEEETGMV</sequence>
<feature type="transmembrane region" description="Helical" evidence="8">
    <location>
        <begin position="21"/>
        <end position="44"/>
    </location>
</feature>
<evidence type="ECO:0000256" key="2">
    <source>
        <dbReference type="ARBA" id="ARBA00006236"/>
    </source>
</evidence>
<dbReference type="InterPro" id="IPR020846">
    <property type="entry name" value="MFS_dom"/>
</dbReference>
<dbReference type="SUPFAM" id="SSF103473">
    <property type="entry name" value="MFS general substrate transporter"/>
    <property type="match status" value="1"/>
</dbReference>
<feature type="transmembrane region" description="Helical" evidence="8">
    <location>
        <begin position="56"/>
        <end position="76"/>
    </location>
</feature>
<feature type="transmembrane region" description="Helical" evidence="8">
    <location>
        <begin position="113"/>
        <end position="134"/>
    </location>
</feature>
<evidence type="ECO:0000313" key="10">
    <source>
        <dbReference type="EMBL" id="TWI65713.1"/>
    </source>
</evidence>
<dbReference type="PANTHER" id="PTHR23502">
    <property type="entry name" value="MAJOR FACILITATOR SUPERFAMILY"/>
    <property type="match status" value="1"/>
</dbReference>
<feature type="transmembrane region" description="Helical" evidence="8">
    <location>
        <begin position="353"/>
        <end position="374"/>
    </location>
</feature>
<evidence type="ECO:0000256" key="4">
    <source>
        <dbReference type="ARBA" id="ARBA00022475"/>
    </source>
</evidence>